<dbReference type="InterPro" id="IPR018934">
    <property type="entry name" value="RIO_dom"/>
</dbReference>
<dbReference type="Pfam" id="PF09202">
    <property type="entry name" value="Rio2_N"/>
    <property type="match status" value="1"/>
</dbReference>
<dbReference type="Gene3D" id="3.30.200.20">
    <property type="entry name" value="Phosphorylase Kinase, domain 1"/>
    <property type="match status" value="1"/>
</dbReference>
<accession>A0AA85KMP7</accession>
<name>A0AA85KMP7_TRIRE</name>
<dbReference type="InterPro" id="IPR011009">
    <property type="entry name" value="Kinase-like_dom_sf"/>
</dbReference>
<dbReference type="SMART" id="SM00090">
    <property type="entry name" value="RIO"/>
    <property type="match status" value="1"/>
</dbReference>
<comment type="catalytic activity">
    <reaction evidence="11">
        <text>L-threonyl-[protein] + ATP = O-phospho-L-threonyl-[protein] + ADP + H(+)</text>
        <dbReference type="Rhea" id="RHEA:46608"/>
        <dbReference type="Rhea" id="RHEA-COMP:11060"/>
        <dbReference type="Rhea" id="RHEA-COMP:11605"/>
        <dbReference type="ChEBI" id="CHEBI:15378"/>
        <dbReference type="ChEBI" id="CHEBI:30013"/>
        <dbReference type="ChEBI" id="CHEBI:30616"/>
        <dbReference type="ChEBI" id="CHEBI:61977"/>
        <dbReference type="ChEBI" id="CHEBI:456216"/>
        <dbReference type="EC" id="2.7.11.1"/>
    </reaction>
</comment>
<evidence type="ECO:0000256" key="12">
    <source>
        <dbReference type="ARBA" id="ARBA00048679"/>
    </source>
</evidence>
<dbReference type="Gene3D" id="1.10.510.10">
    <property type="entry name" value="Transferase(Phosphotransferase) domain 1"/>
    <property type="match status" value="1"/>
</dbReference>
<evidence type="ECO:0000256" key="4">
    <source>
        <dbReference type="ARBA" id="ARBA00022527"/>
    </source>
</evidence>
<dbReference type="EC" id="2.7.11.1" evidence="3"/>
<dbReference type="CDD" id="cd05144">
    <property type="entry name" value="RIO2_C"/>
    <property type="match status" value="1"/>
</dbReference>
<dbReference type="GO" id="GO:0030490">
    <property type="term" value="P:maturation of SSU-rRNA"/>
    <property type="evidence" value="ECO:0007669"/>
    <property type="project" value="TreeGrafter"/>
</dbReference>
<dbReference type="PROSITE" id="PS01245">
    <property type="entry name" value="RIO1"/>
    <property type="match status" value="1"/>
</dbReference>
<evidence type="ECO:0000256" key="1">
    <source>
        <dbReference type="ARBA" id="ARBA00001946"/>
    </source>
</evidence>
<evidence type="ECO:0000256" key="7">
    <source>
        <dbReference type="ARBA" id="ARBA00022741"/>
    </source>
</evidence>
<dbReference type="InterPro" id="IPR036388">
    <property type="entry name" value="WH-like_DNA-bd_sf"/>
</dbReference>
<dbReference type="WBParaSite" id="TREG1_98860.1">
    <property type="protein sequence ID" value="TREG1_98860.1"/>
    <property type="gene ID" value="TREG1_98860"/>
</dbReference>
<evidence type="ECO:0000256" key="9">
    <source>
        <dbReference type="ARBA" id="ARBA00022840"/>
    </source>
</evidence>
<dbReference type="InterPro" id="IPR018935">
    <property type="entry name" value="RIO_kinase_CS"/>
</dbReference>
<evidence type="ECO:0000256" key="3">
    <source>
        <dbReference type="ARBA" id="ARBA00012513"/>
    </source>
</evidence>
<dbReference type="InterPro" id="IPR036390">
    <property type="entry name" value="WH_DNA-bd_sf"/>
</dbReference>
<keyword evidence="10" id="KW-0460">Magnesium</keyword>
<dbReference type="GO" id="GO:0005524">
    <property type="term" value="F:ATP binding"/>
    <property type="evidence" value="ECO:0007669"/>
    <property type="project" value="UniProtKB-KW"/>
</dbReference>
<reference evidence="16" key="2">
    <citation type="submission" date="2023-11" db="UniProtKB">
        <authorList>
            <consortium name="WormBaseParasite"/>
        </authorList>
    </citation>
    <scope>IDENTIFICATION</scope>
</reference>
<dbReference type="GO" id="GO:0046872">
    <property type="term" value="F:metal ion binding"/>
    <property type="evidence" value="ECO:0007669"/>
    <property type="project" value="UniProtKB-KW"/>
</dbReference>
<evidence type="ECO:0000256" key="2">
    <source>
        <dbReference type="ARBA" id="ARBA00009196"/>
    </source>
</evidence>
<dbReference type="FunFam" id="3.30.200.20:FF:000052">
    <property type="entry name" value="Serine/threonine-protein kinase RIO2"/>
    <property type="match status" value="1"/>
</dbReference>
<sequence>MPKCIKMDRFRYISSEAWRALTAIEMGLKNHEVVPPELALKISHIKRSCAGFIRLVQEHLIPYSLVAYETDNRHSTKGYRLTNMGYDYLALNQFFKSEQLSSLGTMVGAGKESDVYIGTAGGRCGQTSDESEGLSEGLPLEGDLVIVKFHRLGRTSFRKVKNKREYHQHRNKCSWLYLDRLASKREFEMMQGLYNNGVPVPMPYAHNRNAVLMSYVKESSPLYRLLPVVLSSNQSATARALYYQAKDILEKIAGLGLVHGDFNEFNLMVTGLDSTPNEKADTDPKLVLIDFPQMISRDHKLAKSIYERDVEGVVNFFSRYFEIPSDDLPSSLDTIKRTSDIDVQLKAPGYISHNNNNNNHRRLRHTVDDSLLGTVARLQLSSSSSTEGESESENGESELDNTDSAAESKSECDNEQKSETEEEESESESDEECATDSVKYSNTANDTDVRIMKTKTAPSAFTVEEIRERQRRERRRQKQVDFNRQLKRHNRAAMKRQGRLNMKAETLLFG</sequence>
<dbReference type="InterPro" id="IPR000687">
    <property type="entry name" value="RIO_kinase"/>
</dbReference>
<keyword evidence="4" id="KW-0723">Serine/threonine-protein kinase</keyword>
<dbReference type="Gene3D" id="1.10.10.10">
    <property type="entry name" value="Winged helix-like DNA-binding domain superfamily/Winged helix DNA-binding domain"/>
    <property type="match status" value="1"/>
</dbReference>
<dbReference type="InterPro" id="IPR015285">
    <property type="entry name" value="RIO2_wHTH_N"/>
</dbReference>
<dbReference type="Pfam" id="PF01163">
    <property type="entry name" value="RIO1"/>
    <property type="match status" value="1"/>
</dbReference>
<comment type="similarity">
    <text evidence="2">Belongs to the protein kinase superfamily. RIO-type Ser/Thr kinase family.</text>
</comment>
<feature type="domain" description="RIO kinase" evidence="14">
    <location>
        <begin position="72"/>
        <end position="337"/>
    </location>
</feature>
<feature type="compositionally biased region" description="Acidic residues" evidence="13">
    <location>
        <begin position="388"/>
        <end position="401"/>
    </location>
</feature>
<proteinExistence type="inferred from homology"/>
<keyword evidence="7" id="KW-0547">Nucleotide-binding</keyword>
<evidence type="ECO:0000259" key="14">
    <source>
        <dbReference type="SMART" id="SM00090"/>
    </source>
</evidence>
<keyword evidence="15" id="KW-1185">Reference proteome</keyword>
<comment type="catalytic activity">
    <reaction evidence="12">
        <text>L-seryl-[protein] + ATP = O-phospho-L-seryl-[protein] + ADP + H(+)</text>
        <dbReference type="Rhea" id="RHEA:17989"/>
        <dbReference type="Rhea" id="RHEA-COMP:9863"/>
        <dbReference type="Rhea" id="RHEA-COMP:11604"/>
        <dbReference type="ChEBI" id="CHEBI:15378"/>
        <dbReference type="ChEBI" id="CHEBI:29999"/>
        <dbReference type="ChEBI" id="CHEBI:30616"/>
        <dbReference type="ChEBI" id="CHEBI:83421"/>
        <dbReference type="ChEBI" id="CHEBI:456216"/>
        <dbReference type="EC" id="2.7.11.1"/>
    </reaction>
</comment>
<dbReference type="GO" id="GO:0004674">
    <property type="term" value="F:protein serine/threonine kinase activity"/>
    <property type="evidence" value="ECO:0007669"/>
    <property type="project" value="UniProtKB-KW"/>
</dbReference>
<evidence type="ECO:0000256" key="5">
    <source>
        <dbReference type="ARBA" id="ARBA00022679"/>
    </source>
</evidence>
<evidence type="ECO:0000256" key="13">
    <source>
        <dbReference type="SAM" id="MobiDB-lite"/>
    </source>
</evidence>
<dbReference type="SUPFAM" id="SSF56112">
    <property type="entry name" value="Protein kinase-like (PK-like)"/>
    <property type="match status" value="1"/>
</dbReference>
<reference evidence="15" key="1">
    <citation type="submission" date="2022-06" db="EMBL/GenBank/DDBJ databases">
        <authorList>
            <person name="Berger JAMES D."/>
            <person name="Berger JAMES D."/>
        </authorList>
    </citation>
    <scope>NUCLEOTIDE SEQUENCE [LARGE SCALE GENOMIC DNA]</scope>
</reference>
<comment type="cofactor">
    <cofactor evidence="1">
        <name>Mg(2+)</name>
        <dbReference type="ChEBI" id="CHEBI:18420"/>
    </cofactor>
</comment>
<feature type="region of interest" description="Disordered" evidence="13">
    <location>
        <begin position="380"/>
        <end position="457"/>
    </location>
</feature>
<evidence type="ECO:0000256" key="8">
    <source>
        <dbReference type="ARBA" id="ARBA00022777"/>
    </source>
</evidence>
<evidence type="ECO:0000313" key="16">
    <source>
        <dbReference type="WBParaSite" id="TREG1_98860.1"/>
    </source>
</evidence>
<evidence type="ECO:0000313" key="15">
    <source>
        <dbReference type="Proteomes" id="UP000050795"/>
    </source>
</evidence>
<dbReference type="Proteomes" id="UP000050795">
    <property type="component" value="Unassembled WGS sequence"/>
</dbReference>
<evidence type="ECO:0000256" key="6">
    <source>
        <dbReference type="ARBA" id="ARBA00022723"/>
    </source>
</evidence>
<protein>
    <recommendedName>
        <fullName evidence="3">non-specific serine/threonine protein kinase</fullName>
        <ecNumber evidence="3">2.7.11.1</ecNumber>
    </recommendedName>
</protein>
<organism evidence="15 16">
    <name type="scientific">Trichobilharzia regenti</name>
    <name type="common">Nasal bird schistosome</name>
    <dbReference type="NCBI Taxonomy" id="157069"/>
    <lineage>
        <taxon>Eukaryota</taxon>
        <taxon>Metazoa</taxon>
        <taxon>Spiralia</taxon>
        <taxon>Lophotrochozoa</taxon>
        <taxon>Platyhelminthes</taxon>
        <taxon>Trematoda</taxon>
        <taxon>Digenea</taxon>
        <taxon>Strigeidida</taxon>
        <taxon>Schistosomatoidea</taxon>
        <taxon>Schistosomatidae</taxon>
        <taxon>Trichobilharzia</taxon>
    </lineage>
</organism>
<dbReference type="InterPro" id="IPR030484">
    <property type="entry name" value="Rio2"/>
</dbReference>
<keyword evidence="6" id="KW-0479">Metal-binding</keyword>
<dbReference type="PANTHER" id="PTHR45852">
    <property type="entry name" value="SER/THR-PROTEIN KINASE RIO2"/>
    <property type="match status" value="1"/>
</dbReference>
<keyword evidence="9" id="KW-0067">ATP-binding</keyword>
<keyword evidence="8" id="KW-0418">Kinase</keyword>
<dbReference type="SUPFAM" id="SSF46785">
    <property type="entry name" value="Winged helix' DNA-binding domain"/>
    <property type="match status" value="1"/>
</dbReference>
<feature type="compositionally biased region" description="Basic and acidic residues" evidence="13">
    <location>
        <begin position="406"/>
        <end position="419"/>
    </location>
</feature>
<dbReference type="AlphaFoldDB" id="A0AA85KMP7"/>
<evidence type="ECO:0000256" key="11">
    <source>
        <dbReference type="ARBA" id="ARBA00047899"/>
    </source>
</evidence>
<dbReference type="GO" id="GO:0030688">
    <property type="term" value="C:preribosome, small subunit precursor"/>
    <property type="evidence" value="ECO:0007669"/>
    <property type="project" value="TreeGrafter"/>
</dbReference>
<dbReference type="PANTHER" id="PTHR45852:SF1">
    <property type="entry name" value="SERINE_THREONINE-PROTEIN KINASE RIO2"/>
    <property type="match status" value="1"/>
</dbReference>
<evidence type="ECO:0000256" key="10">
    <source>
        <dbReference type="ARBA" id="ARBA00022842"/>
    </source>
</evidence>
<dbReference type="GO" id="GO:0005829">
    <property type="term" value="C:cytosol"/>
    <property type="evidence" value="ECO:0007669"/>
    <property type="project" value="TreeGrafter"/>
</dbReference>
<feature type="compositionally biased region" description="Acidic residues" evidence="13">
    <location>
        <begin position="420"/>
        <end position="434"/>
    </location>
</feature>
<keyword evidence="5" id="KW-0808">Transferase</keyword>